<dbReference type="EMBL" id="JANTOO010000010">
    <property type="protein sequence ID" value="MCS1396230.1"/>
    <property type="molecule type" value="Genomic_DNA"/>
</dbReference>
<dbReference type="Pfam" id="PF12867">
    <property type="entry name" value="DinB_2"/>
    <property type="match status" value="1"/>
</dbReference>
<proteinExistence type="predicted"/>
<comment type="caution">
    <text evidence="2">The sequence shown here is derived from an EMBL/GenBank/DDBJ whole genome shotgun (WGS) entry which is preliminary data.</text>
</comment>
<dbReference type="Gene3D" id="1.20.120.450">
    <property type="entry name" value="dinb family like domain"/>
    <property type="match status" value="1"/>
</dbReference>
<reference evidence="2 3" key="1">
    <citation type="submission" date="2022-08" db="EMBL/GenBank/DDBJ databases">
        <title>Lysinibacillus sequencing.</title>
        <authorList>
            <person name="Dunlap C."/>
        </authorList>
    </citation>
    <scope>NUCLEOTIDE SEQUENCE [LARGE SCALE GENOMIC DNA]</scope>
    <source>
        <strain evidence="2 3">PB211</strain>
    </source>
</reference>
<protein>
    <submittedName>
        <fullName evidence="2">DinB family protein</fullName>
    </submittedName>
</protein>
<gene>
    <name evidence="2" type="ORF">NXZ79_09300</name>
</gene>
<dbReference type="InterPro" id="IPR024775">
    <property type="entry name" value="DinB-like"/>
</dbReference>
<evidence type="ECO:0000259" key="1">
    <source>
        <dbReference type="Pfam" id="PF12867"/>
    </source>
</evidence>
<dbReference type="RefSeq" id="WP_012294472.1">
    <property type="nucleotide sequence ID" value="NZ_JANTOO010000010.1"/>
</dbReference>
<name>A0ABT2DMV4_9BACI</name>
<organism evidence="2 3">
    <name type="scientific">Lysinibacillus pinottii</name>
    <dbReference type="NCBI Taxonomy" id="2973932"/>
    <lineage>
        <taxon>Bacteria</taxon>
        <taxon>Bacillati</taxon>
        <taxon>Bacillota</taxon>
        <taxon>Bacilli</taxon>
        <taxon>Bacillales</taxon>
        <taxon>Bacillaceae</taxon>
        <taxon>Lysinibacillus</taxon>
    </lineage>
</organism>
<accession>A0ABT2DMV4</accession>
<dbReference type="Proteomes" id="UP001525021">
    <property type="component" value="Unassembled WGS sequence"/>
</dbReference>
<keyword evidence="3" id="KW-1185">Reference proteome</keyword>
<feature type="domain" description="DinB-like" evidence="1">
    <location>
        <begin position="8"/>
        <end position="159"/>
    </location>
</feature>
<evidence type="ECO:0000313" key="3">
    <source>
        <dbReference type="Proteomes" id="UP001525021"/>
    </source>
</evidence>
<evidence type="ECO:0000313" key="2">
    <source>
        <dbReference type="EMBL" id="MCS1396230.1"/>
    </source>
</evidence>
<sequence length="165" mass="19028">MLLLAKNQFDATREQLLQEINLLSDAEFNSKPDAQSWSIAQICHHLILVEEATKKAITWGLTSQEQLAPERKDMGLLLDRTRKIQAPNIVEPSEEPFQVQRMLELLATTRADFLGFLDTIEDADALTKRTMKHPALGECPLDQWIEQIYLHEQRHIQQIQEIKNS</sequence>
<dbReference type="SUPFAM" id="SSF109854">
    <property type="entry name" value="DinB/YfiT-like putative metalloenzymes"/>
    <property type="match status" value="1"/>
</dbReference>
<dbReference type="InterPro" id="IPR034660">
    <property type="entry name" value="DinB/YfiT-like"/>
</dbReference>